<keyword evidence="3 7" id="KW-0812">Transmembrane</keyword>
<comment type="caution">
    <text evidence="8">The sequence shown here is derived from an EMBL/GenBank/DDBJ whole genome shotgun (WGS) entry which is preliminary data.</text>
</comment>
<dbReference type="GO" id="GO:0016020">
    <property type="term" value="C:membrane"/>
    <property type="evidence" value="ECO:0007669"/>
    <property type="project" value="UniProtKB-SubCell"/>
</dbReference>
<evidence type="ECO:0000256" key="3">
    <source>
        <dbReference type="ARBA" id="ARBA00022692"/>
    </source>
</evidence>
<dbReference type="Proteomes" id="UP000825935">
    <property type="component" value="Chromosome 38"/>
</dbReference>
<evidence type="ECO:0000313" key="8">
    <source>
        <dbReference type="EMBL" id="KAH7277920.1"/>
    </source>
</evidence>
<evidence type="ECO:0000256" key="1">
    <source>
        <dbReference type="ARBA" id="ARBA00004141"/>
    </source>
</evidence>
<feature type="transmembrane region" description="Helical" evidence="7">
    <location>
        <begin position="70"/>
        <end position="91"/>
    </location>
</feature>
<evidence type="ECO:0000256" key="6">
    <source>
        <dbReference type="SAM" id="MobiDB-lite"/>
    </source>
</evidence>
<keyword evidence="4 7" id="KW-1133">Transmembrane helix</keyword>
<feature type="transmembrane region" description="Helical" evidence="7">
    <location>
        <begin position="241"/>
        <end position="262"/>
    </location>
</feature>
<feature type="transmembrane region" description="Helical" evidence="7">
    <location>
        <begin position="33"/>
        <end position="58"/>
    </location>
</feature>
<dbReference type="AlphaFoldDB" id="A0A8T2Q2N7"/>
<dbReference type="Pfam" id="PF00335">
    <property type="entry name" value="Tetraspanin"/>
    <property type="match status" value="1"/>
</dbReference>
<dbReference type="PANTHER" id="PTHR32191">
    <property type="entry name" value="TETRASPANIN-8-RELATED"/>
    <property type="match status" value="1"/>
</dbReference>
<evidence type="ECO:0000256" key="7">
    <source>
        <dbReference type="SAM" id="Phobius"/>
    </source>
</evidence>
<dbReference type="PRINTS" id="PR00259">
    <property type="entry name" value="TMFOUR"/>
</dbReference>
<dbReference type="EMBL" id="CM035443">
    <property type="protein sequence ID" value="KAH7277920.1"/>
    <property type="molecule type" value="Genomic_DNA"/>
</dbReference>
<name>A0A8T2Q2N7_CERRI</name>
<gene>
    <name evidence="8" type="ORF">KP509_38G015600</name>
</gene>
<reference evidence="8" key="1">
    <citation type="submission" date="2021-08" db="EMBL/GenBank/DDBJ databases">
        <title>WGS assembly of Ceratopteris richardii.</title>
        <authorList>
            <person name="Marchant D.B."/>
            <person name="Chen G."/>
            <person name="Jenkins J."/>
            <person name="Shu S."/>
            <person name="Leebens-Mack J."/>
            <person name="Grimwood J."/>
            <person name="Schmutz J."/>
            <person name="Soltis P."/>
            <person name="Soltis D."/>
            <person name="Chen Z.-H."/>
        </authorList>
    </citation>
    <scope>NUCLEOTIDE SEQUENCE</scope>
    <source>
        <strain evidence="8">Whitten #5841</strain>
        <tissue evidence="8">Leaf</tissue>
    </source>
</reference>
<dbReference type="OrthoDB" id="1917891at2759"/>
<keyword evidence="9" id="KW-1185">Reference proteome</keyword>
<evidence type="ECO:0000256" key="5">
    <source>
        <dbReference type="ARBA" id="ARBA00023136"/>
    </source>
</evidence>
<accession>A0A8T2Q2N7</accession>
<comment type="similarity">
    <text evidence="2">Belongs to the tetraspanin (TM4SF) family.</text>
</comment>
<dbReference type="OMA" id="MDESEMS"/>
<evidence type="ECO:0000256" key="2">
    <source>
        <dbReference type="ARBA" id="ARBA00006840"/>
    </source>
</evidence>
<keyword evidence="5 7" id="KW-0472">Membrane</keyword>
<proteinExistence type="inferred from homology"/>
<organism evidence="8 9">
    <name type="scientific">Ceratopteris richardii</name>
    <name type="common">Triangle waterfern</name>
    <dbReference type="NCBI Taxonomy" id="49495"/>
    <lineage>
        <taxon>Eukaryota</taxon>
        <taxon>Viridiplantae</taxon>
        <taxon>Streptophyta</taxon>
        <taxon>Embryophyta</taxon>
        <taxon>Tracheophyta</taxon>
        <taxon>Polypodiopsida</taxon>
        <taxon>Polypodiidae</taxon>
        <taxon>Polypodiales</taxon>
        <taxon>Pteridineae</taxon>
        <taxon>Pteridaceae</taxon>
        <taxon>Parkerioideae</taxon>
        <taxon>Ceratopteris</taxon>
    </lineage>
</organism>
<dbReference type="InterPro" id="IPR044991">
    <property type="entry name" value="TET_plant"/>
</dbReference>
<dbReference type="GO" id="GO:0009734">
    <property type="term" value="P:auxin-activated signaling pathway"/>
    <property type="evidence" value="ECO:0007669"/>
    <property type="project" value="InterPro"/>
</dbReference>
<protein>
    <submittedName>
        <fullName evidence="8">Uncharacterized protein</fullName>
    </submittedName>
</protein>
<feature type="compositionally biased region" description="Basic and acidic residues" evidence="6">
    <location>
        <begin position="1"/>
        <end position="13"/>
    </location>
</feature>
<evidence type="ECO:0000256" key="4">
    <source>
        <dbReference type="ARBA" id="ARBA00022989"/>
    </source>
</evidence>
<dbReference type="InterPro" id="IPR018499">
    <property type="entry name" value="Tetraspanin/Peripherin"/>
</dbReference>
<feature type="region of interest" description="Disordered" evidence="6">
    <location>
        <begin position="1"/>
        <end position="27"/>
    </location>
</feature>
<feature type="transmembrane region" description="Helical" evidence="7">
    <location>
        <begin position="98"/>
        <end position="124"/>
    </location>
</feature>
<comment type="subcellular location">
    <subcellularLocation>
        <location evidence="1">Membrane</location>
        <topology evidence="1">Multi-pass membrane protein</topology>
    </subcellularLocation>
</comment>
<evidence type="ECO:0000313" key="9">
    <source>
        <dbReference type="Proteomes" id="UP000825935"/>
    </source>
</evidence>
<sequence>MYLDENVRGKEGADTMNDDNGGKRRGRRKKIRVNPWLVLLNVVVAAAGVVLIGAGVWIAQNHTVSCIHFLQGFCVGAGLFMVVVAAAGLVGSFRRIPWLLYINFGVLLAILVAVLATTAFVLAVTSHGIKAYVSESQRDAASRWLLDQVNGRIERCTQGGDICRLVAYYGNSYYRPSLSSLQVACCQPPAECNNLNMTSVTALVDDCDAWRQLGPQGFCSDCRSCRAAVAEKVRRVWHEVAIVKVIILIVLIPTYFFTFFSFKRQEEEARDDSDNRCCLECLCCCYSCL</sequence>